<name>A0AAV5ADR9_9AGAM</name>
<dbReference type="AlphaFoldDB" id="A0AAV5ADR9"/>
<evidence type="ECO:0000256" key="1">
    <source>
        <dbReference type="SAM" id="MobiDB-lite"/>
    </source>
</evidence>
<keyword evidence="3" id="KW-1185">Reference proteome</keyword>
<gene>
    <name evidence="2" type="ORF">Clacol_007009</name>
</gene>
<feature type="compositionally biased region" description="Polar residues" evidence="1">
    <location>
        <begin position="1"/>
        <end position="36"/>
    </location>
</feature>
<sequence>MSQETPMTTVGLSTMTGLTTAQHKLSASPSRPTHTLSPIPLHSNRAGSRSPTSIPSSPTSIRSASSAIFERDIEPLVLPHAHHLNPHRTPRSTQMEHSVPSVLTEAAAALASIETGQTIAEGISILTPQTQSPPYGSALGMGLPISPNGQGGPSFGFGGPGSTGFRTPAGVGSQSRSPSPSRATSTLPSPGPTSATSRRTPATSPLPSPLNAASPLPSVPIMSYGVPTPRQHQTSSTPPSSYSPPLAHTSPSLRTSHPPYNDGGHAESPNLLPTSLLHIDPSSLPPPPTRQNLSTAASDPTKRLSFISYSDILYSTPITSLPLSSLTSSATNTPPPHLPAVTNNVPIVLPSPTGGAPSRPLSMYSYTARTGKQSHPSQVQTGEFTYLSDDGSVAGTRRHSVLTQSEDITQRLIDDIGGEWEREGFGKGLEERLEGVTMA</sequence>
<feature type="compositionally biased region" description="Low complexity" evidence="1">
    <location>
        <begin position="173"/>
        <end position="216"/>
    </location>
</feature>
<accession>A0AAV5ADR9</accession>
<evidence type="ECO:0000313" key="3">
    <source>
        <dbReference type="Proteomes" id="UP001050691"/>
    </source>
</evidence>
<organism evidence="2 3">
    <name type="scientific">Clathrus columnatus</name>
    <dbReference type="NCBI Taxonomy" id="1419009"/>
    <lineage>
        <taxon>Eukaryota</taxon>
        <taxon>Fungi</taxon>
        <taxon>Dikarya</taxon>
        <taxon>Basidiomycota</taxon>
        <taxon>Agaricomycotina</taxon>
        <taxon>Agaricomycetes</taxon>
        <taxon>Phallomycetidae</taxon>
        <taxon>Phallales</taxon>
        <taxon>Clathraceae</taxon>
        <taxon>Clathrus</taxon>
    </lineage>
</organism>
<feature type="region of interest" description="Disordered" evidence="1">
    <location>
        <begin position="135"/>
        <end position="299"/>
    </location>
</feature>
<reference evidence="2" key="1">
    <citation type="submission" date="2021-10" db="EMBL/GenBank/DDBJ databases">
        <title>De novo Genome Assembly of Clathrus columnatus (Basidiomycota, Fungi) Using Illumina and Nanopore Sequence Data.</title>
        <authorList>
            <person name="Ogiso-Tanaka E."/>
            <person name="Itagaki H."/>
            <person name="Hosoya T."/>
            <person name="Hosaka K."/>
        </authorList>
    </citation>
    <scope>NUCLEOTIDE SEQUENCE</scope>
    <source>
        <strain evidence="2">MO-923</strain>
    </source>
</reference>
<feature type="compositionally biased region" description="Low complexity" evidence="1">
    <location>
        <begin position="48"/>
        <end position="64"/>
    </location>
</feature>
<comment type="caution">
    <text evidence="2">The sequence shown here is derived from an EMBL/GenBank/DDBJ whole genome shotgun (WGS) entry which is preliminary data.</text>
</comment>
<feature type="compositionally biased region" description="Gly residues" evidence="1">
    <location>
        <begin position="149"/>
        <end position="162"/>
    </location>
</feature>
<evidence type="ECO:0000313" key="2">
    <source>
        <dbReference type="EMBL" id="GJJ12764.1"/>
    </source>
</evidence>
<protein>
    <submittedName>
        <fullName evidence="2">Uncharacterized protein</fullName>
    </submittedName>
</protein>
<feature type="region of interest" description="Disordered" evidence="1">
    <location>
        <begin position="1"/>
        <end position="64"/>
    </location>
</feature>
<dbReference type="Proteomes" id="UP001050691">
    <property type="component" value="Unassembled WGS sequence"/>
</dbReference>
<feature type="compositionally biased region" description="Low complexity" evidence="1">
    <location>
        <begin position="227"/>
        <end position="245"/>
    </location>
</feature>
<dbReference type="EMBL" id="BPWL01000008">
    <property type="protein sequence ID" value="GJJ12764.1"/>
    <property type="molecule type" value="Genomic_DNA"/>
</dbReference>
<proteinExistence type="predicted"/>